<evidence type="ECO:0000313" key="1">
    <source>
        <dbReference type="EMBL" id="TWJ12979.1"/>
    </source>
</evidence>
<keyword evidence="2" id="KW-1185">Reference proteome</keyword>
<dbReference type="RefSeq" id="WP_147140517.1">
    <property type="nucleotide sequence ID" value="NZ_BAABIJ010000002.1"/>
</dbReference>
<organism evidence="1 2">
    <name type="scientific">Stackebrandtia albiflava</name>
    <dbReference type="NCBI Taxonomy" id="406432"/>
    <lineage>
        <taxon>Bacteria</taxon>
        <taxon>Bacillati</taxon>
        <taxon>Actinomycetota</taxon>
        <taxon>Actinomycetes</taxon>
        <taxon>Glycomycetales</taxon>
        <taxon>Glycomycetaceae</taxon>
        <taxon>Stackebrandtia</taxon>
    </lineage>
</organism>
<evidence type="ECO:0000313" key="2">
    <source>
        <dbReference type="Proteomes" id="UP000321617"/>
    </source>
</evidence>
<proteinExistence type="predicted"/>
<protein>
    <submittedName>
        <fullName evidence="1">Uncharacterized protein</fullName>
    </submittedName>
</protein>
<name>A0A562V520_9ACTN</name>
<gene>
    <name evidence="1" type="ORF">LX16_3746</name>
</gene>
<dbReference type="AlphaFoldDB" id="A0A562V520"/>
<accession>A0A562V520</accession>
<reference evidence="1 2" key="1">
    <citation type="journal article" date="2013" name="Stand. Genomic Sci.">
        <title>Genomic Encyclopedia of Type Strains, Phase I: The one thousand microbial genomes (KMG-I) project.</title>
        <authorList>
            <person name="Kyrpides N.C."/>
            <person name="Woyke T."/>
            <person name="Eisen J.A."/>
            <person name="Garrity G."/>
            <person name="Lilburn T.G."/>
            <person name="Beck B.J."/>
            <person name="Whitman W.B."/>
            <person name="Hugenholtz P."/>
            <person name="Klenk H.P."/>
        </authorList>
    </citation>
    <scope>NUCLEOTIDE SEQUENCE [LARGE SCALE GENOMIC DNA]</scope>
    <source>
        <strain evidence="1 2">DSM 45044</strain>
    </source>
</reference>
<dbReference type="EMBL" id="VLLL01000006">
    <property type="protein sequence ID" value="TWJ12979.1"/>
    <property type="molecule type" value="Genomic_DNA"/>
</dbReference>
<dbReference type="Proteomes" id="UP000321617">
    <property type="component" value="Unassembled WGS sequence"/>
</dbReference>
<comment type="caution">
    <text evidence="1">The sequence shown here is derived from an EMBL/GenBank/DDBJ whole genome shotgun (WGS) entry which is preliminary data.</text>
</comment>
<sequence length="59" mass="6724">MKVVTRSMDRVLDVLLRKDTADASCTLECKRVNHNGQDCEKCRRPDCTITVICYPPPID</sequence>